<feature type="compositionally biased region" description="Acidic residues" evidence="1">
    <location>
        <begin position="63"/>
        <end position="87"/>
    </location>
</feature>
<name>A0A8E2FE00_9PEZI</name>
<gene>
    <name evidence="2" type="ORF">AOQ84DRAFT_370852</name>
</gene>
<dbReference type="Proteomes" id="UP000250140">
    <property type="component" value="Unassembled WGS sequence"/>
</dbReference>
<evidence type="ECO:0000256" key="1">
    <source>
        <dbReference type="SAM" id="MobiDB-lite"/>
    </source>
</evidence>
<organism evidence="2 3">
    <name type="scientific">Glonium stellatum</name>
    <dbReference type="NCBI Taxonomy" id="574774"/>
    <lineage>
        <taxon>Eukaryota</taxon>
        <taxon>Fungi</taxon>
        <taxon>Dikarya</taxon>
        <taxon>Ascomycota</taxon>
        <taxon>Pezizomycotina</taxon>
        <taxon>Dothideomycetes</taxon>
        <taxon>Pleosporomycetidae</taxon>
        <taxon>Gloniales</taxon>
        <taxon>Gloniaceae</taxon>
        <taxon>Glonium</taxon>
    </lineage>
</organism>
<evidence type="ECO:0000313" key="3">
    <source>
        <dbReference type="Proteomes" id="UP000250140"/>
    </source>
</evidence>
<proteinExistence type="predicted"/>
<reference evidence="2 3" key="1">
    <citation type="journal article" date="2016" name="Nat. Commun.">
        <title>Ectomycorrhizal ecology is imprinted in the genome of the dominant symbiotic fungus Cenococcum geophilum.</title>
        <authorList>
            <consortium name="DOE Joint Genome Institute"/>
            <person name="Peter M."/>
            <person name="Kohler A."/>
            <person name="Ohm R.A."/>
            <person name="Kuo A."/>
            <person name="Krutzmann J."/>
            <person name="Morin E."/>
            <person name="Arend M."/>
            <person name="Barry K.W."/>
            <person name="Binder M."/>
            <person name="Choi C."/>
            <person name="Clum A."/>
            <person name="Copeland A."/>
            <person name="Grisel N."/>
            <person name="Haridas S."/>
            <person name="Kipfer T."/>
            <person name="LaButti K."/>
            <person name="Lindquist E."/>
            <person name="Lipzen A."/>
            <person name="Maire R."/>
            <person name="Meier B."/>
            <person name="Mihaltcheva S."/>
            <person name="Molinier V."/>
            <person name="Murat C."/>
            <person name="Poggeler S."/>
            <person name="Quandt C.A."/>
            <person name="Sperisen C."/>
            <person name="Tritt A."/>
            <person name="Tisserant E."/>
            <person name="Crous P.W."/>
            <person name="Henrissat B."/>
            <person name="Nehls U."/>
            <person name="Egli S."/>
            <person name="Spatafora J.W."/>
            <person name="Grigoriev I.V."/>
            <person name="Martin F.M."/>
        </authorList>
    </citation>
    <scope>NUCLEOTIDE SEQUENCE [LARGE SCALE GENOMIC DNA]</scope>
    <source>
        <strain evidence="2 3">CBS 207.34</strain>
    </source>
</reference>
<evidence type="ECO:0000313" key="2">
    <source>
        <dbReference type="EMBL" id="OCL14921.1"/>
    </source>
</evidence>
<dbReference type="AlphaFoldDB" id="A0A8E2FE00"/>
<feature type="region of interest" description="Disordered" evidence="1">
    <location>
        <begin position="56"/>
        <end position="87"/>
    </location>
</feature>
<dbReference type="EMBL" id="KV748508">
    <property type="protein sequence ID" value="OCL14921.1"/>
    <property type="molecule type" value="Genomic_DNA"/>
</dbReference>
<protein>
    <submittedName>
        <fullName evidence="2">Uncharacterized protein</fullName>
    </submittedName>
</protein>
<sequence length="87" mass="9669">MCKITTYQWRCGTPLDDGIDKCANAKADGRDPYRCPNLEEDEKTKNGCCGLCNPLVTPSASASDDDDDDDDDDEIEDEEVDEGWTCR</sequence>
<accession>A0A8E2FE00</accession>
<keyword evidence="3" id="KW-1185">Reference proteome</keyword>